<feature type="transmembrane region" description="Helical" evidence="1">
    <location>
        <begin position="73"/>
        <end position="92"/>
    </location>
</feature>
<dbReference type="Pfam" id="PF03203">
    <property type="entry name" value="MerC"/>
    <property type="match status" value="1"/>
</dbReference>
<organism evidence="2 3">
    <name type="scientific">Massilia haematophila</name>
    <dbReference type="NCBI Taxonomy" id="457923"/>
    <lineage>
        <taxon>Bacteria</taxon>
        <taxon>Pseudomonadati</taxon>
        <taxon>Pseudomonadota</taxon>
        <taxon>Betaproteobacteria</taxon>
        <taxon>Burkholderiales</taxon>
        <taxon>Oxalobacteraceae</taxon>
        <taxon>Telluria group</taxon>
        <taxon>Massilia</taxon>
    </lineage>
</organism>
<dbReference type="InterPro" id="IPR004891">
    <property type="entry name" value="Mercury-R_MerC"/>
</dbReference>
<dbReference type="Proteomes" id="UP001595665">
    <property type="component" value="Unassembled WGS sequence"/>
</dbReference>
<accession>A0ABV7PH79</accession>
<sequence length="136" mass="14169">MKKLIRLGDYAGIAASMLCLVHCVVAPLLVLAFPVLGLGGHDHAFHDMLLAAVTLPVLLALLPGYLAHRDPLVLPVGLAGLACFLAAVFLVGPRYGQGAETALAIASSVLLVGAHLRNHRGCKRCVAAKRDGKPAH</sequence>
<dbReference type="EMBL" id="JBHRVV010000001">
    <property type="protein sequence ID" value="MFC3458539.1"/>
    <property type="molecule type" value="Genomic_DNA"/>
</dbReference>
<keyword evidence="1" id="KW-0812">Transmembrane</keyword>
<feature type="transmembrane region" description="Helical" evidence="1">
    <location>
        <begin position="98"/>
        <end position="116"/>
    </location>
</feature>
<evidence type="ECO:0000256" key="1">
    <source>
        <dbReference type="SAM" id="Phobius"/>
    </source>
</evidence>
<name>A0ABV7PH79_9BURK</name>
<keyword evidence="1" id="KW-0472">Membrane</keyword>
<protein>
    <submittedName>
        <fullName evidence="2">MerC domain-containing protein</fullName>
    </submittedName>
</protein>
<proteinExistence type="predicted"/>
<feature type="transmembrane region" description="Helical" evidence="1">
    <location>
        <begin position="12"/>
        <end position="36"/>
    </location>
</feature>
<gene>
    <name evidence="2" type="ORF">ACFOPH_09795</name>
</gene>
<evidence type="ECO:0000313" key="3">
    <source>
        <dbReference type="Proteomes" id="UP001595665"/>
    </source>
</evidence>
<feature type="transmembrane region" description="Helical" evidence="1">
    <location>
        <begin position="48"/>
        <end position="66"/>
    </location>
</feature>
<dbReference type="RefSeq" id="WP_312553265.1">
    <property type="nucleotide sequence ID" value="NZ_JBHRVV010000001.1"/>
</dbReference>
<comment type="caution">
    <text evidence="2">The sequence shown here is derived from an EMBL/GenBank/DDBJ whole genome shotgun (WGS) entry which is preliminary data.</text>
</comment>
<keyword evidence="3" id="KW-1185">Reference proteome</keyword>
<reference evidence="3" key="1">
    <citation type="journal article" date="2019" name="Int. J. Syst. Evol. Microbiol.">
        <title>The Global Catalogue of Microorganisms (GCM) 10K type strain sequencing project: providing services to taxonomists for standard genome sequencing and annotation.</title>
        <authorList>
            <consortium name="The Broad Institute Genomics Platform"/>
            <consortium name="The Broad Institute Genome Sequencing Center for Infectious Disease"/>
            <person name="Wu L."/>
            <person name="Ma J."/>
        </authorList>
    </citation>
    <scope>NUCLEOTIDE SEQUENCE [LARGE SCALE GENOMIC DNA]</scope>
    <source>
        <strain evidence="3">CCM 7480</strain>
    </source>
</reference>
<evidence type="ECO:0000313" key="2">
    <source>
        <dbReference type="EMBL" id="MFC3458539.1"/>
    </source>
</evidence>
<keyword evidence="1" id="KW-1133">Transmembrane helix</keyword>